<keyword evidence="3 5" id="KW-1133">Transmembrane helix</keyword>
<comment type="subcellular location">
    <subcellularLocation>
        <location evidence="1">Membrane</location>
        <topology evidence="1">Multi-pass membrane protein</topology>
    </subcellularLocation>
</comment>
<dbReference type="GO" id="GO:0005829">
    <property type="term" value="C:cytosol"/>
    <property type="evidence" value="ECO:0007669"/>
    <property type="project" value="GOC"/>
</dbReference>
<dbReference type="PANTHER" id="PTHR14856:SF9">
    <property type="entry name" value="PQ-LOOP REPEAT-CONTAINING PROTEIN 1"/>
    <property type="match status" value="1"/>
</dbReference>
<evidence type="ECO:0000313" key="7">
    <source>
        <dbReference type="Proteomes" id="UP000799640"/>
    </source>
</evidence>
<dbReference type="Pfam" id="PF04193">
    <property type="entry name" value="PQ-loop"/>
    <property type="match status" value="1"/>
</dbReference>
<dbReference type="GO" id="GO:0005802">
    <property type="term" value="C:trans-Golgi network"/>
    <property type="evidence" value="ECO:0007669"/>
    <property type="project" value="TreeGrafter"/>
</dbReference>
<feature type="transmembrane region" description="Helical" evidence="5">
    <location>
        <begin position="37"/>
        <end position="60"/>
    </location>
</feature>
<name>A0A6G1I4R4_9PEZI</name>
<dbReference type="GO" id="GO:0045332">
    <property type="term" value="P:phospholipid translocation"/>
    <property type="evidence" value="ECO:0007669"/>
    <property type="project" value="TreeGrafter"/>
</dbReference>
<dbReference type="Gene3D" id="1.20.1280.290">
    <property type="match status" value="2"/>
</dbReference>
<dbReference type="GO" id="GO:0016020">
    <property type="term" value="C:membrane"/>
    <property type="evidence" value="ECO:0007669"/>
    <property type="project" value="UniProtKB-SubCell"/>
</dbReference>
<dbReference type="InterPro" id="IPR006603">
    <property type="entry name" value="PQ-loop_rpt"/>
</dbReference>
<dbReference type="GO" id="GO:0005768">
    <property type="term" value="C:endosome"/>
    <property type="evidence" value="ECO:0007669"/>
    <property type="project" value="TreeGrafter"/>
</dbReference>
<evidence type="ECO:0000256" key="4">
    <source>
        <dbReference type="ARBA" id="ARBA00023136"/>
    </source>
</evidence>
<evidence type="ECO:0008006" key="8">
    <source>
        <dbReference type="Google" id="ProtNLM"/>
    </source>
</evidence>
<evidence type="ECO:0000256" key="5">
    <source>
        <dbReference type="SAM" id="Phobius"/>
    </source>
</evidence>
<organism evidence="6 7">
    <name type="scientific">Trichodelitschia bisporula</name>
    <dbReference type="NCBI Taxonomy" id="703511"/>
    <lineage>
        <taxon>Eukaryota</taxon>
        <taxon>Fungi</taxon>
        <taxon>Dikarya</taxon>
        <taxon>Ascomycota</taxon>
        <taxon>Pezizomycotina</taxon>
        <taxon>Dothideomycetes</taxon>
        <taxon>Dothideomycetes incertae sedis</taxon>
        <taxon>Phaeotrichales</taxon>
        <taxon>Phaeotrichaceae</taxon>
        <taxon>Trichodelitschia</taxon>
    </lineage>
</organism>
<evidence type="ECO:0000256" key="2">
    <source>
        <dbReference type="ARBA" id="ARBA00022692"/>
    </source>
</evidence>
<sequence>MGIFHWLITHVTPLFLVTSPLTSYGDQIHSMHRARSSAGFSLDIPLIMLVASILKIFYWIGARYDSALLIQALVMIVVQVVLLYVALTHRPPPLHIHAPAGGAPSMLSARPYNFWRWDDARPYWLFIGYFAGALVALQVLLGTAPGYSALLGYIALAIEATLPLPQIMANHQRKCCRGFRVSVLGNWLLGDTFKMVFFFAKGSADIPWAFKLCGVFQACCDSYLGVQYWMYGSGEMPVAAEESKGGVVWREGGREAEWVGS</sequence>
<dbReference type="FunFam" id="1.20.1280.290:FF:000005">
    <property type="entry name" value="PQ-loop repeat-containing protein 1"/>
    <property type="match status" value="1"/>
</dbReference>
<dbReference type="Proteomes" id="UP000799640">
    <property type="component" value="Unassembled WGS sequence"/>
</dbReference>
<feature type="transmembrane region" description="Helical" evidence="5">
    <location>
        <begin position="123"/>
        <end position="141"/>
    </location>
</feature>
<dbReference type="EMBL" id="ML996690">
    <property type="protein sequence ID" value="KAF2403047.1"/>
    <property type="molecule type" value="Genomic_DNA"/>
</dbReference>
<dbReference type="AlphaFoldDB" id="A0A6G1I4R4"/>
<dbReference type="GO" id="GO:0042147">
    <property type="term" value="P:retrograde transport, endosome to Golgi"/>
    <property type="evidence" value="ECO:0007669"/>
    <property type="project" value="TreeGrafter"/>
</dbReference>
<accession>A0A6G1I4R4</accession>
<reference evidence="6" key="1">
    <citation type="journal article" date="2020" name="Stud. Mycol.">
        <title>101 Dothideomycetes genomes: a test case for predicting lifestyles and emergence of pathogens.</title>
        <authorList>
            <person name="Haridas S."/>
            <person name="Albert R."/>
            <person name="Binder M."/>
            <person name="Bloem J."/>
            <person name="Labutti K."/>
            <person name="Salamov A."/>
            <person name="Andreopoulos B."/>
            <person name="Baker S."/>
            <person name="Barry K."/>
            <person name="Bills G."/>
            <person name="Bluhm B."/>
            <person name="Cannon C."/>
            <person name="Castanera R."/>
            <person name="Culley D."/>
            <person name="Daum C."/>
            <person name="Ezra D."/>
            <person name="Gonzalez J."/>
            <person name="Henrissat B."/>
            <person name="Kuo A."/>
            <person name="Liang C."/>
            <person name="Lipzen A."/>
            <person name="Lutzoni F."/>
            <person name="Magnuson J."/>
            <person name="Mondo S."/>
            <person name="Nolan M."/>
            <person name="Ohm R."/>
            <person name="Pangilinan J."/>
            <person name="Park H.-J."/>
            <person name="Ramirez L."/>
            <person name="Alfaro M."/>
            <person name="Sun H."/>
            <person name="Tritt A."/>
            <person name="Yoshinaga Y."/>
            <person name="Zwiers L.-H."/>
            <person name="Turgeon B."/>
            <person name="Goodwin S."/>
            <person name="Spatafora J."/>
            <person name="Crous P."/>
            <person name="Grigoriev I."/>
        </authorList>
    </citation>
    <scope>NUCLEOTIDE SEQUENCE</scope>
    <source>
        <strain evidence="6">CBS 262.69</strain>
    </source>
</reference>
<dbReference type="PANTHER" id="PTHR14856">
    <property type="entry name" value="PQ-LOOP REPEAT-CONTAINING PROTEIN 1-LIKE PROTEIN"/>
    <property type="match status" value="1"/>
</dbReference>
<protein>
    <recommendedName>
        <fullName evidence="8">PQ loop repeat protein</fullName>
    </recommendedName>
</protein>
<dbReference type="OrthoDB" id="292213at2759"/>
<gene>
    <name evidence="6" type="ORF">EJ06DRAFT_580233</name>
</gene>
<evidence type="ECO:0000256" key="1">
    <source>
        <dbReference type="ARBA" id="ARBA00004141"/>
    </source>
</evidence>
<proteinExistence type="predicted"/>
<feature type="transmembrane region" description="Helical" evidence="5">
    <location>
        <begin position="66"/>
        <end position="87"/>
    </location>
</feature>
<evidence type="ECO:0000313" key="6">
    <source>
        <dbReference type="EMBL" id="KAF2403047.1"/>
    </source>
</evidence>
<keyword evidence="4 5" id="KW-0472">Membrane</keyword>
<feature type="transmembrane region" description="Helical" evidence="5">
    <location>
        <begin position="147"/>
        <end position="164"/>
    </location>
</feature>
<evidence type="ECO:0000256" key="3">
    <source>
        <dbReference type="ARBA" id="ARBA00022989"/>
    </source>
</evidence>
<dbReference type="InterPro" id="IPR052241">
    <property type="entry name" value="SLC66/Scramblase_ANY1"/>
</dbReference>
<keyword evidence="2 5" id="KW-0812">Transmembrane</keyword>
<feature type="transmembrane region" description="Helical" evidence="5">
    <location>
        <begin position="6"/>
        <end position="25"/>
    </location>
</feature>
<keyword evidence="7" id="KW-1185">Reference proteome</keyword>